<accession>A0A9D4SR92</accession>
<keyword evidence="4" id="KW-1185">Reference proteome</keyword>
<feature type="region of interest" description="Disordered" evidence="1">
    <location>
        <begin position="1"/>
        <end position="27"/>
    </location>
</feature>
<sequence length="424" mass="46431">MQYNHGYSYNDPAANGQAYNQNGDQYGQYGEQYGQYALAPSGRPSLVESADVDQEKQAAAASASKQSLSTESKESSKSTEAGADKEVVNKEPKKPASWPLNLVMLGSVLLVLIGVTVTLMVIAGALGTRSAPEAYKEPAMVTVGSDRRSHLPEGIVIHPYRRPHDRVTNATVTHLPETDSTEQASTEEFIPEKAMSPAPLVCTMGMKTNSTQMFPTDGLCEYIFYDSLFKDGFGHFEPPDVNTSLATFVQERSKFVHTEFGIGLAFKIGILAAKDVKTAWAISVTMKGRWTSLEANESVAFLSRCAFDPSTVSFGRIAEVCKNPRYGLQYNYSKEVEAAQFQDTADRELFSFDNEVALCQKVIPEFVDGAQLPMAPYSHPAAGYRVSPPYIDEPFLKLPEKHELTAVNQYIGPTATGTSMEFCD</sequence>
<reference evidence="3" key="2">
    <citation type="submission" date="2021-09" db="EMBL/GenBank/DDBJ databases">
        <authorList>
            <person name="Jia N."/>
            <person name="Wang J."/>
            <person name="Shi W."/>
            <person name="Du L."/>
            <person name="Sun Y."/>
            <person name="Zhan W."/>
            <person name="Jiang J."/>
            <person name="Wang Q."/>
            <person name="Zhang B."/>
            <person name="Ji P."/>
            <person name="Sakyi L.B."/>
            <person name="Cui X."/>
            <person name="Yuan T."/>
            <person name="Jiang B."/>
            <person name="Yang W."/>
            <person name="Lam T.T.-Y."/>
            <person name="Chang Q."/>
            <person name="Ding S."/>
            <person name="Wang X."/>
            <person name="Zhu J."/>
            <person name="Ruan X."/>
            <person name="Zhao L."/>
            <person name="Wei J."/>
            <person name="Que T."/>
            <person name="Du C."/>
            <person name="Cheng J."/>
            <person name="Dai P."/>
            <person name="Han X."/>
            <person name="Huang E."/>
            <person name="Gao Y."/>
            <person name="Liu J."/>
            <person name="Shao H."/>
            <person name="Ye R."/>
            <person name="Li L."/>
            <person name="Wei W."/>
            <person name="Wang X."/>
            <person name="Wang C."/>
            <person name="Huo Q."/>
            <person name="Li W."/>
            <person name="Guo W."/>
            <person name="Chen H."/>
            <person name="Chen S."/>
            <person name="Zhou L."/>
            <person name="Zhou L."/>
            <person name="Ni X."/>
            <person name="Tian J."/>
            <person name="Zhou Y."/>
            <person name="Sheng Y."/>
            <person name="Liu T."/>
            <person name="Pan Y."/>
            <person name="Xia L."/>
            <person name="Li J."/>
            <person name="Zhao F."/>
            <person name="Cao W."/>
        </authorList>
    </citation>
    <scope>NUCLEOTIDE SEQUENCE</scope>
    <source>
        <strain evidence="3">Rsan-2018</strain>
        <tissue evidence="3">Larvae</tissue>
    </source>
</reference>
<gene>
    <name evidence="3" type="ORF">HPB52_002039</name>
</gene>
<reference evidence="3" key="1">
    <citation type="journal article" date="2020" name="Cell">
        <title>Large-Scale Comparative Analyses of Tick Genomes Elucidate Their Genetic Diversity and Vector Capacities.</title>
        <authorList>
            <consortium name="Tick Genome and Microbiome Consortium (TIGMIC)"/>
            <person name="Jia N."/>
            <person name="Wang J."/>
            <person name="Shi W."/>
            <person name="Du L."/>
            <person name="Sun Y."/>
            <person name="Zhan W."/>
            <person name="Jiang J.F."/>
            <person name="Wang Q."/>
            <person name="Zhang B."/>
            <person name="Ji P."/>
            <person name="Bell-Sakyi L."/>
            <person name="Cui X.M."/>
            <person name="Yuan T.T."/>
            <person name="Jiang B.G."/>
            <person name="Yang W.F."/>
            <person name="Lam T.T."/>
            <person name="Chang Q.C."/>
            <person name="Ding S.J."/>
            <person name="Wang X.J."/>
            <person name="Zhu J.G."/>
            <person name="Ruan X.D."/>
            <person name="Zhao L."/>
            <person name="Wei J.T."/>
            <person name="Ye R.Z."/>
            <person name="Que T.C."/>
            <person name="Du C.H."/>
            <person name="Zhou Y.H."/>
            <person name="Cheng J.X."/>
            <person name="Dai P.F."/>
            <person name="Guo W.B."/>
            <person name="Han X.H."/>
            <person name="Huang E.J."/>
            <person name="Li L.F."/>
            <person name="Wei W."/>
            <person name="Gao Y.C."/>
            <person name="Liu J.Z."/>
            <person name="Shao H.Z."/>
            <person name="Wang X."/>
            <person name="Wang C.C."/>
            <person name="Yang T.C."/>
            <person name="Huo Q.B."/>
            <person name="Li W."/>
            <person name="Chen H.Y."/>
            <person name="Chen S.E."/>
            <person name="Zhou L.G."/>
            <person name="Ni X.B."/>
            <person name="Tian J.H."/>
            <person name="Sheng Y."/>
            <person name="Liu T."/>
            <person name="Pan Y.S."/>
            <person name="Xia L.Y."/>
            <person name="Li J."/>
            <person name="Zhao F."/>
            <person name="Cao W.C."/>
        </authorList>
    </citation>
    <scope>NUCLEOTIDE SEQUENCE</scope>
    <source>
        <strain evidence="3">Rsan-2018</strain>
    </source>
</reference>
<protein>
    <submittedName>
        <fullName evidence="3">Uncharacterized protein</fullName>
    </submittedName>
</protein>
<dbReference type="Proteomes" id="UP000821837">
    <property type="component" value="Unassembled WGS sequence"/>
</dbReference>
<evidence type="ECO:0000313" key="4">
    <source>
        <dbReference type="Proteomes" id="UP000821837"/>
    </source>
</evidence>
<keyword evidence="2" id="KW-1133">Transmembrane helix</keyword>
<dbReference type="EMBL" id="JABSTV010001253">
    <property type="protein sequence ID" value="KAH7942862.1"/>
    <property type="molecule type" value="Genomic_DNA"/>
</dbReference>
<comment type="caution">
    <text evidence="3">The sequence shown here is derived from an EMBL/GenBank/DDBJ whole genome shotgun (WGS) entry which is preliminary data.</text>
</comment>
<keyword evidence="2" id="KW-0812">Transmembrane</keyword>
<evidence type="ECO:0000256" key="2">
    <source>
        <dbReference type="SAM" id="Phobius"/>
    </source>
</evidence>
<name>A0A9D4SR92_RHISA</name>
<evidence type="ECO:0000256" key="1">
    <source>
        <dbReference type="SAM" id="MobiDB-lite"/>
    </source>
</evidence>
<proteinExistence type="predicted"/>
<organism evidence="3 4">
    <name type="scientific">Rhipicephalus sanguineus</name>
    <name type="common">Brown dog tick</name>
    <name type="synonym">Ixodes sanguineus</name>
    <dbReference type="NCBI Taxonomy" id="34632"/>
    <lineage>
        <taxon>Eukaryota</taxon>
        <taxon>Metazoa</taxon>
        <taxon>Ecdysozoa</taxon>
        <taxon>Arthropoda</taxon>
        <taxon>Chelicerata</taxon>
        <taxon>Arachnida</taxon>
        <taxon>Acari</taxon>
        <taxon>Parasitiformes</taxon>
        <taxon>Ixodida</taxon>
        <taxon>Ixodoidea</taxon>
        <taxon>Ixodidae</taxon>
        <taxon>Rhipicephalinae</taxon>
        <taxon>Rhipicephalus</taxon>
        <taxon>Rhipicephalus</taxon>
    </lineage>
</organism>
<feature type="compositionally biased region" description="Low complexity" evidence="1">
    <location>
        <begin position="13"/>
        <end position="27"/>
    </location>
</feature>
<feature type="compositionally biased region" description="Basic and acidic residues" evidence="1">
    <location>
        <begin position="71"/>
        <end position="92"/>
    </location>
</feature>
<evidence type="ECO:0000313" key="3">
    <source>
        <dbReference type="EMBL" id="KAH7942862.1"/>
    </source>
</evidence>
<keyword evidence="2" id="KW-0472">Membrane</keyword>
<feature type="region of interest" description="Disordered" evidence="1">
    <location>
        <begin position="40"/>
        <end position="92"/>
    </location>
</feature>
<dbReference type="AlphaFoldDB" id="A0A9D4SR92"/>
<feature type="compositionally biased region" description="Low complexity" evidence="1">
    <location>
        <begin position="57"/>
        <end position="70"/>
    </location>
</feature>
<feature type="transmembrane region" description="Helical" evidence="2">
    <location>
        <begin position="102"/>
        <end position="126"/>
    </location>
</feature>